<dbReference type="InterPro" id="IPR005303">
    <property type="entry name" value="MOCOS_middle"/>
</dbReference>
<dbReference type="InterPro" id="IPR005302">
    <property type="entry name" value="MoCF_Sase_C"/>
</dbReference>
<feature type="domain" description="MOSC" evidence="1">
    <location>
        <begin position="99"/>
        <end position="263"/>
    </location>
</feature>
<dbReference type="PROSITE" id="PS51340">
    <property type="entry name" value="MOSC"/>
    <property type="match status" value="1"/>
</dbReference>
<dbReference type="GO" id="GO:0030170">
    <property type="term" value="F:pyridoxal phosphate binding"/>
    <property type="evidence" value="ECO:0007669"/>
    <property type="project" value="InterPro"/>
</dbReference>
<dbReference type="InterPro" id="IPR011037">
    <property type="entry name" value="Pyrv_Knase-like_insert_dom_sf"/>
</dbReference>
<organism evidence="2 3">
    <name type="scientific">Waterburya agarophytonicola KI4</name>
    <dbReference type="NCBI Taxonomy" id="2874699"/>
    <lineage>
        <taxon>Bacteria</taxon>
        <taxon>Bacillati</taxon>
        <taxon>Cyanobacteriota</taxon>
        <taxon>Cyanophyceae</taxon>
        <taxon>Pleurocapsales</taxon>
        <taxon>Hyellaceae</taxon>
        <taxon>Waterburya</taxon>
        <taxon>Waterburya agarophytonicola</taxon>
    </lineage>
</organism>
<keyword evidence="3" id="KW-1185">Reference proteome</keyword>
<sequence length="264" mass="30375">MSSLKPYVARLFVYPIKSLDRVECDRVAILKSGAIKGDRTWAIFDENDNFVNGKGNKKIHALRSELNLETKTLILQIQGTNQTKTFNLVKQQEAICNWLSAYFDFPVEIRQNLDLGFPDDTVSPGPTIVSTATLEEISSWYPQLNTEDIRRRFRANIEIAGVPAFWEDRLFDNADMTVKFQVKEVEFMGVNPCQRCIVVARDSQTGEVYPQFQKTFVQKRKETLPEWTKRSRFNHFFRLAVNTKLSLTEAGKVIEIGDQLDLIN</sequence>
<accession>A0A964FKQ0</accession>
<dbReference type="SUPFAM" id="SSF50800">
    <property type="entry name" value="PK beta-barrel domain-like"/>
    <property type="match status" value="1"/>
</dbReference>
<dbReference type="AlphaFoldDB" id="A0A964FKQ0"/>
<evidence type="ECO:0000313" key="2">
    <source>
        <dbReference type="EMBL" id="MCC0179339.1"/>
    </source>
</evidence>
<evidence type="ECO:0000313" key="3">
    <source>
        <dbReference type="Proteomes" id="UP000729733"/>
    </source>
</evidence>
<name>A0A964FKQ0_9CYAN</name>
<protein>
    <submittedName>
        <fullName evidence="2">MOSC N-terminal beta barrel domain-containing protein</fullName>
    </submittedName>
</protein>
<comment type="caution">
    <text evidence="2">The sequence shown here is derived from an EMBL/GenBank/DDBJ whole genome shotgun (WGS) entry which is preliminary data.</text>
</comment>
<gene>
    <name evidence="2" type="ORF">I4641_20470</name>
</gene>
<dbReference type="GO" id="GO:0003824">
    <property type="term" value="F:catalytic activity"/>
    <property type="evidence" value="ECO:0007669"/>
    <property type="project" value="InterPro"/>
</dbReference>
<dbReference type="SUPFAM" id="SSF141673">
    <property type="entry name" value="MOSC N-terminal domain-like"/>
    <property type="match status" value="1"/>
</dbReference>
<dbReference type="Pfam" id="PF03473">
    <property type="entry name" value="MOSC"/>
    <property type="match status" value="1"/>
</dbReference>
<dbReference type="EMBL" id="JADWDC010000078">
    <property type="protein sequence ID" value="MCC0179339.1"/>
    <property type="molecule type" value="Genomic_DNA"/>
</dbReference>
<proteinExistence type="predicted"/>
<dbReference type="Proteomes" id="UP000729733">
    <property type="component" value="Unassembled WGS sequence"/>
</dbReference>
<dbReference type="GO" id="GO:0030151">
    <property type="term" value="F:molybdenum ion binding"/>
    <property type="evidence" value="ECO:0007669"/>
    <property type="project" value="InterPro"/>
</dbReference>
<reference evidence="2" key="1">
    <citation type="journal article" date="2021" name="Antonie Van Leeuwenhoek">
        <title>Draft genome and description of Waterburya agarophytonicola gen. nov. sp. nov. (Pleurocapsales, Cyanobacteria): a seaweed symbiont.</title>
        <authorList>
            <person name="Bonthond G."/>
            <person name="Shalygin S."/>
            <person name="Bayer T."/>
            <person name="Weinberger F."/>
        </authorList>
    </citation>
    <scope>NUCLEOTIDE SEQUENCE</scope>
    <source>
        <strain evidence="2">KI4</strain>
    </source>
</reference>
<dbReference type="Pfam" id="PF03476">
    <property type="entry name" value="MOSC_N"/>
    <property type="match status" value="1"/>
</dbReference>
<dbReference type="RefSeq" id="WP_229642438.1">
    <property type="nucleotide sequence ID" value="NZ_JADWDC010000078.1"/>
</dbReference>
<evidence type="ECO:0000259" key="1">
    <source>
        <dbReference type="PROSITE" id="PS51340"/>
    </source>
</evidence>